<feature type="region of interest" description="Disordered" evidence="1">
    <location>
        <begin position="133"/>
        <end position="163"/>
    </location>
</feature>
<dbReference type="InterPro" id="IPR011051">
    <property type="entry name" value="RmlC_Cupin_sf"/>
</dbReference>
<feature type="domain" description="Cupin type-2" evidence="2">
    <location>
        <begin position="48"/>
        <end position="116"/>
    </location>
</feature>
<proteinExistence type="predicted"/>
<dbReference type="InterPro" id="IPR052538">
    <property type="entry name" value="Flavonoid_dioxygenase-like"/>
</dbReference>
<evidence type="ECO:0000259" key="2">
    <source>
        <dbReference type="Pfam" id="PF07883"/>
    </source>
</evidence>
<dbReference type="PANTHER" id="PTHR43346:SF1">
    <property type="entry name" value="QUERCETIN 2,3-DIOXYGENASE-RELATED"/>
    <property type="match status" value="1"/>
</dbReference>
<organism evidence="3">
    <name type="scientific">marine metagenome</name>
    <dbReference type="NCBI Taxonomy" id="408172"/>
    <lineage>
        <taxon>unclassified sequences</taxon>
        <taxon>metagenomes</taxon>
        <taxon>ecological metagenomes</taxon>
    </lineage>
</organism>
<dbReference type="PANTHER" id="PTHR43346">
    <property type="entry name" value="LIGAND BINDING DOMAIN PROTEIN, PUTATIVE (AFU_ORTHOLOGUE AFUA_6G14370)-RELATED"/>
    <property type="match status" value="1"/>
</dbReference>
<evidence type="ECO:0000313" key="3">
    <source>
        <dbReference type="EMBL" id="SVA62952.1"/>
    </source>
</evidence>
<dbReference type="AlphaFoldDB" id="A0A381XEJ2"/>
<name>A0A381XEJ2_9ZZZZ</name>
<reference evidence="3" key="1">
    <citation type="submission" date="2018-05" db="EMBL/GenBank/DDBJ databases">
        <authorList>
            <person name="Lanie J.A."/>
            <person name="Ng W.-L."/>
            <person name="Kazmierczak K.M."/>
            <person name="Andrzejewski T.M."/>
            <person name="Davidsen T.M."/>
            <person name="Wayne K.J."/>
            <person name="Tettelin H."/>
            <person name="Glass J.I."/>
            <person name="Rusch D."/>
            <person name="Podicherti R."/>
            <person name="Tsui H.-C.T."/>
            <person name="Winkler M.E."/>
        </authorList>
    </citation>
    <scope>NUCLEOTIDE SEQUENCE</scope>
</reference>
<dbReference type="Pfam" id="PF07883">
    <property type="entry name" value="Cupin_2"/>
    <property type="match status" value="1"/>
</dbReference>
<dbReference type="InterPro" id="IPR014710">
    <property type="entry name" value="RmlC-like_jellyroll"/>
</dbReference>
<accession>A0A381XEJ2</accession>
<protein>
    <recommendedName>
        <fullName evidence="2">Cupin type-2 domain-containing protein</fullName>
    </recommendedName>
</protein>
<evidence type="ECO:0000256" key="1">
    <source>
        <dbReference type="SAM" id="MobiDB-lite"/>
    </source>
</evidence>
<gene>
    <name evidence="3" type="ORF">METZ01_LOCUS115806</name>
</gene>
<dbReference type="EMBL" id="UINC01014832">
    <property type="protein sequence ID" value="SVA62952.1"/>
    <property type="molecule type" value="Genomic_DNA"/>
</dbReference>
<dbReference type="SUPFAM" id="SSF51182">
    <property type="entry name" value="RmlC-like cupins"/>
    <property type="match status" value="1"/>
</dbReference>
<dbReference type="Gene3D" id="2.60.120.10">
    <property type="entry name" value="Jelly Rolls"/>
    <property type="match status" value="1"/>
</dbReference>
<dbReference type="InterPro" id="IPR013096">
    <property type="entry name" value="Cupin_2"/>
</dbReference>
<sequence>MNQFTKGQTVVIGPEEGESFWQPIPSTGFITSKITPYNSPYDSFSSGIQVLEPGSSVRQHAHERSHELIFIYDGEGYAEVDGENYELRQGSMMVVGRGTQHMVFNAGKNHLKMMWVIFPPGLEDWFRAIGKPRTTGEPIPEPFERPDDISSIQDQQRFVRRKN</sequence>